<sequence>MLDSNERSRKQDNLSASSQFRQFPTKWPKNAFSISIIKRLNITNRISTLLKLCFVQLS</sequence>
<proteinExistence type="evidence at transcript level"/>
<protein>
    <submittedName>
        <fullName evidence="2">Uncharacterized protein</fullName>
    </submittedName>
</protein>
<evidence type="ECO:0000256" key="1">
    <source>
        <dbReference type="SAM" id="MobiDB-lite"/>
    </source>
</evidence>
<dbReference type="EMBL" id="EF086488">
    <property type="protein sequence ID" value="ABK25748.1"/>
    <property type="molecule type" value="mRNA"/>
</dbReference>
<accession>A9NYN7</accession>
<evidence type="ECO:0000313" key="2">
    <source>
        <dbReference type="EMBL" id="ABK25748.1"/>
    </source>
</evidence>
<organism evidence="2">
    <name type="scientific">Picea sitchensis</name>
    <name type="common">Sitka spruce</name>
    <name type="synonym">Pinus sitchensis</name>
    <dbReference type="NCBI Taxonomy" id="3332"/>
    <lineage>
        <taxon>Eukaryota</taxon>
        <taxon>Viridiplantae</taxon>
        <taxon>Streptophyta</taxon>
        <taxon>Embryophyta</taxon>
        <taxon>Tracheophyta</taxon>
        <taxon>Spermatophyta</taxon>
        <taxon>Pinopsida</taxon>
        <taxon>Pinidae</taxon>
        <taxon>Conifers I</taxon>
        <taxon>Pinales</taxon>
        <taxon>Pinaceae</taxon>
        <taxon>Picea</taxon>
    </lineage>
</organism>
<reference evidence="2" key="1">
    <citation type="journal article" date="2008" name="BMC Genomics">
        <title>A conifer genomics resource of 200,000 spruce (Picea spp.) ESTs and 6,464 high-quality, sequence-finished full-length cDNAs for Sitka spruce (Picea sitchensis).</title>
        <authorList>
            <person name="Ralph S.G."/>
            <person name="Chun H.J."/>
            <person name="Kolosova N."/>
            <person name="Cooper D."/>
            <person name="Oddy C."/>
            <person name="Ritland C.E."/>
            <person name="Kirkpatrick R."/>
            <person name="Moore R."/>
            <person name="Barber S."/>
            <person name="Holt R.A."/>
            <person name="Jones S.J."/>
            <person name="Marra M.A."/>
            <person name="Douglas C.J."/>
            <person name="Ritland K."/>
            <person name="Bohlmann J."/>
        </authorList>
    </citation>
    <scope>NUCLEOTIDE SEQUENCE</scope>
    <source>
        <tissue evidence="2">Green portion of the leader tissue</tissue>
    </source>
</reference>
<name>A9NYN7_PICSI</name>
<feature type="compositionally biased region" description="Basic and acidic residues" evidence="1">
    <location>
        <begin position="1"/>
        <end position="12"/>
    </location>
</feature>
<feature type="region of interest" description="Disordered" evidence="1">
    <location>
        <begin position="1"/>
        <end position="21"/>
    </location>
</feature>
<dbReference type="AlphaFoldDB" id="A9NYN7"/>